<dbReference type="Proteomes" id="UP000008206">
    <property type="component" value="Plasmid Cy782202"/>
</dbReference>
<evidence type="ECO:0008006" key="4">
    <source>
        <dbReference type="Google" id="ProtNLM"/>
    </source>
</evidence>
<evidence type="ECO:0000313" key="3">
    <source>
        <dbReference type="Proteomes" id="UP000008206"/>
    </source>
</evidence>
<dbReference type="OrthoDB" id="505671at2"/>
<evidence type="ECO:0000256" key="1">
    <source>
        <dbReference type="SAM" id="MobiDB-lite"/>
    </source>
</evidence>
<sequence>MPISRQLRYQQQCRDNWKENATKKQEKIREYVQLTRSLKKSRDSWKDRAKKAEQRVKELEKQMGITSSTENAKNSSPDSSSDNDDNDEDCDRIAHHHYTLSTISIAVQQIITVGHSYRGVAKTMKLTSRDDSPHYSSIKTWVERIGLYELQRPKQSRDDWIYLVDLTVELGNTKSLVIYGIPHTIWLTQILPKNRGLKPTDGEILTVEVTEQATGEWVYSALASLSQKTGTPFQIISDQASNLKKGIELFQTLHPQVIYTYDVTHAMANLLKRKLLDDELFQNFLQECHLCRQQVQQTELAFAAPPSQRSKCRYFNLYGLINWATKILGSSLSLFSQLIPGISLSQLALRLEEKFGWLSAYGFSLWLWQYLILMTHTLLKQLKTLGLNSDSVTLYKQSLSSLKIPESLAPFTEQILTYLNQQIHSTHSLPLLATTDVLESIFGRYKYFSERSPIKELRSSLLTIPLTTINFTPEFIRNALTTVRSVDLSQWVNKTFGQSQLTKRKILFSH</sequence>
<proteinExistence type="predicted"/>
<dbReference type="HOGENOM" id="CLU_034279_0_0_3"/>
<organism evidence="2 3">
    <name type="scientific">Gloeothece verrucosa (strain PCC 7822)</name>
    <name type="common">Cyanothece sp. (strain PCC 7822)</name>
    <dbReference type="NCBI Taxonomy" id="497965"/>
    <lineage>
        <taxon>Bacteria</taxon>
        <taxon>Bacillati</taxon>
        <taxon>Cyanobacteriota</taxon>
        <taxon>Cyanophyceae</taxon>
        <taxon>Oscillatoriophycideae</taxon>
        <taxon>Chroococcales</taxon>
        <taxon>Aphanothecaceae</taxon>
        <taxon>Gloeothece</taxon>
        <taxon>Gloeothece verrucosa</taxon>
    </lineage>
</organism>
<evidence type="ECO:0000313" key="2">
    <source>
        <dbReference type="EMBL" id="ADN18034.1"/>
    </source>
</evidence>
<accession>E0UM54</accession>
<feature type="compositionally biased region" description="Basic and acidic residues" evidence="1">
    <location>
        <begin position="40"/>
        <end position="61"/>
    </location>
</feature>
<name>E0UM54_GLOV7</name>
<dbReference type="AlphaFoldDB" id="E0UM54"/>
<gene>
    <name evidence="2" type="ordered locus">Cyan7822_6230</name>
</gene>
<dbReference type="KEGG" id="cyj:Cyan7822_6230"/>
<feature type="region of interest" description="Disordered" evidence="1">
    <location>
        <begin position="38"/>
        <end position="90"/>
    </location>
</feature>
<reference evidence="3" key="1">
    <citation type="journal article" date="2011" name="MBio">
        <title>Novel metabolic attributes of the genus Cyanothece, comprising a group of unicellular nitrogen-fixing Cyanobacteria.</title>
        <authorList>
            <person name="Bandyopadhyay A."/>
            <person name="Elvitigala T."/>
            <person name="Welsh E."/>
            <person name="Stockel J."/>
            <person name="Liberton M."/>
            <person name="Min H."/>
            <person name="Sherman L.A."/>
            <person name="Pakrasi H.B."/>
        </authorList>
    </citation>
    <scope>NUCLEOTIDE SEQUENCE [LARGE SCALE GENOMIC DNA]</scope>
    <source>
        <strain evidence="3">PCC 7822</strain>
        <plasmid evidence="3">Cy782202</plasmid>
    </source>
</reference>
<dbReference type="RefSeq" id="WP_013334783.1">
    <property type="nucleotide sequence ID" value="NC_014534.1"/>
</dbReference>
<feature type="compositionally biased region" description="Polar residues" evidence="1">
    <location>
        <begin position="64"/>
        <end position="73"/>
    </location>
</feature>
<feature type="compositionally biased region" description="Acidic residues" evidence="1">
    <location>
        <begin position="81"/>
        <end position="90"/>
    </location>
</feature>
<keyword evidence="2" id="KW-0614">Plasmid</keyword>
<dbReference type="EMBL" id="CP002200">
    <property type="protein sequence ID" value="ADN18034.1"/>
    <property type="molecule type" value="Genomic_DNA"/>
</dbReference>
<protein>
    <recommendedName>
        <fullName evidence="4">Transposase</fullName>
    </recommendedName>
</protein>
<geneLocation type="plasmid" evidence="2 3">
    <name>Cy782202</name>
</geneLocation>
<keyword evidence="3" id="KW-1185">Reference proteome</keyword>